<evidence type="ECO:0000313" key="3">
    <source>
        <dbReference type="EMBL" id="KAK9733030.1"/>
    </source>
</evidence>
<comment type="caution">
    <text evidence="3">The sequence shown here is derived from an EMBL/GenBank/DDBJ whole genome shotgun (WGS) entry which is preliminary data.</text>
</comment>
<organism evidence="3 4">
    <name type="scientific">Saponaria officinalis</name>
    <name type="common">Common soapwort</name>
    <name type="synonym">Lychnis saponaria</name>
    <dbReference type="NCBI Taxonomy" id="3572"/>
    <lineage>
        <taxon>Eukaryota</taxon>
        <taxon>Viridiplantae</taxon>
        <taxon>Streptophyta</taxon>
        <taxon>Embryophyta</taxon>
        <taxon>Tracheophyta</taxon>
        <taxon>Spermatophyta</taxon>
        <taxon>Magnoliopsida</taxon>
        <taxon>eudicotyledons</taxon>
        <taxon>Gunneridae</taxon>
        <taxon>Pentapetalae</taxon>
        <taxon>Caryophyllales</taxon>
        <taxon>Caryophyllaceae</taxon>
        <taxon>Caryophylleae</taxon>
        <taxon>Saponaria</taxon>
    </lineage>
</organism>
<dbReference type="Proteomes" id="UP001443914">
    <property type="component" value="Unassembled WGS sequence"/>
</dbReference>
<protein>
    <submittedName>
        <fullName evidence="3">Uncharacterized protein</fullName>
    </submittedName>
</protein>
<sequence length="192" mass="22367">MFFCFCFIFMFFSQYQNNFLLFLFGCGQLRDFGCLRIGVDLVFGRVLPFLGVEVMSKVVFDVPLLQPYSLPSSHNCQCYCCHRCLSSVAGMVFAYGICFLLITAAEAVAISFPYFISYRYFLRKIRVRTLNVIENCTLIMFHIVGEIKSNFCYCLFYLMCITQRWLDNRPREVAIVRLAGDWLHQFQAVVLI</sequence>
<proteinExistence type="predicted"/>
<feature type="signal peptide" evidence="2">
    <location>
        <begin position="1"/>
        <end position="18"/>
    </location>
</feature>
<feature type="chain" id="PRO_5043743853" evidence="2">
    <location>
        <begin position="19"/>
        <end position="192"/>
    </location>
</feature>
<feature type="transmembrane region" description="Helical" evidence="1">
    <location>
        <begin position="92"/>
        <end position="116"/>
    </location>
</feature>
<dbReference type="AlphaFoldDB" id="A0AAW1LGT7"/>
<name>A0AAW1LGT7_SAPOF</name>
<gene>
    <name evidence="3" type="ORF">RND81_04G039400</name>
</gene>
<keyword evidence="4" id="KW-1185">Reference proteome</keyword>
<dbReference type="PANTHER" id="PTHR46431:SF7">
    <property type="entry name" value="SNARE ASSOCIATED GOLGI PROTEIN FAMILY"/>
    <property type="match status" value="1"/>
</dbReference>
<dbReference type="EMBL" id="JBDFQZ010000004">
    <property type="protein sequence ID" value="KAK9733030.1"/>
    <property type="molecule type" value="Genomic_DNA"/>
</dbReference>
<reference evidence="3" key="1">
    <citation type="submission" date="2024-03" db="EMBL/GenBank/DDBJ databases">
        <title>WGS assembly of Saponaria officinalis var. Norfolk2.</title>
        <authorList>
            <person name="Jenkins J."/>
            <person name="Shu S."/>
            <person name="Grimwood J."/>
            <person name="Barry K."/>
            <person name="Goodstein D."/>
            <person name="Schmutz J."/>
            <person name="Leebens-Mack J."/>
            <person name="Osbourn A."/>
        </authorList>
    </citation>
    <scope>NUCLEOTIDE SEQUENCE [LARGE SCALE GENOMIC DNA]</scope>
    <source>
        <strain evidence="3">JIC</strain>
    </source>
</reference>
<accession>A0AAW1LGT7</accession>
<keyword evidence="1" id="KW-0812">Transmembrane</keyword>
<dbReference type="PANTHER" id="PTHR46431">
    <property type="entry name" value="EXPRESSED PROTEIN"/>
    <property type="match status" value="1"/>
</dbReference>
<keyword evidence="1" id="KW-1133">Transmembrane helix</keyword>
<evidence type="ECO:0000313" key="4">
    <source>
        <dbReference type="Proteomes" id="UP001443914"/>
    </source>
</evidence>
<evidence type="ECO:0000256" key="2">
    <source>
        <dbReference type="SAM" id="SignalP"/>
    </source>
</evidence>
<evidence type="ECO:0000256" key="1">
    <source>
        <dbReference type="SAM" id="Phobius"/>
    </source>
</evidence>
<keyword evidence="1" id="KW-0472">Membrane</keyword>
<keyword evidence="2" id="KW-0732">Signal</keyword>